<keyword evidence="3" id="KW-1185">Reference proteome</keyword>
<dbReference type="Proteomes" id="UP000717696">
    <property type="component" value="Unassembled WGS sequence"/>
</dbReference>
<proteinExistence type="predicted"/>
<dbReference type="EMBL" id="JAGMUU010000003">
    <property type="protein sequence ID" value="KAH7157711.1"/>
    <property type="molecule type" value="Genomic_DNA"/>
</dbReference>
<accession>A0A9P9JB83</accession>
<dbReference type="InterPro" id="IPR038305">
    <property type="entry name" value="HeLo_sf"/>
</dbReference>
<sequence>MAELAIGIVSLATTFDTIINCFEYIHLGKTFGADFDDCVITLDNARLKLSRWGQAVGLDQVKENTVSLRGTKLSKENIPEAEKRLGFILNEIQKVKKLSGKFDQSLVLSPEWLSSNAMALHEQMDKLARGRQNRLSMPDKVKWAIYDRKHFKSMIEKIGHHTEALVDLFPPEKDLEKPLCDNETLAFCESLRWLKDAIMTRDEKLAKALDAVLKPLETRVENNIRDSRIGNVSVFGSTIHQVFS</sequence>
<gene>
    <name evidence="2" type="ORF">B0J13DRAFT_177301</name>
</gene>
<evidence type="ECO:0000313" key="2">
    <source>
        <dbReference type="EMBL" id="KAH7157711.1"/>
    </source>
</evidence>
<protein>
    <submittedName>
        <fullName evidence="2">Prion-inhibition and propagation-domain-containing protein</fullName>
    </submittedName>
</protein>
<comment type="caution">
    <text evidence="2">The sequence shown here is derived from an EMBL/GenBank/DDBJ whole genome shotgun (WGS) entry which is preliminary data.</text>
</comment>
<dbReference type="InterPro" id="IPR029498">
    <property type="entry name" value="HeLo_dom"/>
</dbReference>
<evidence type="ECO:0000313" key="3">
    <source>
        <dbReference type="Proteomes" id="UP000717696"/>
    </source>
</evidence>
<feature type="domain" description="Prion-inhibition and propagation HeLo" evidence="1">
    <location>
        <begin position="4"/>
        <end position="183"/>
    </location>
</feature>
<dbReference type="PANTHER" id="PTHR37542">
    <property type="entry name" value="HELO DOMAIN-CONTAINING PROTEIN-RELATED"/>
    <property type="match status" value="1"/>
</dbReference>
<dbReference type="AlphaFoldDB" id="A0A9P9JB83"/>
<keyword evidence="2" id="KW-0034">Amyloid</keyword>
<dbReference type="OrthoDB" id="20872at2759"/>
<dbReference type="PANTHER" id="PTHR37542:SF3">
    <property type="entry name" value="PRION-INHIBITION AND PROPAGATION HELO DOMAIN-CONTAINING PROTEIN"/>
    <property type="match status" value="1"/>
</dbReference>
<dbReference type="Pfam" id="PF14479">
    <property type="entry name" value="HeLo"/>
    <property type="match status" value="1"/>
</dbReference>
<evidence type="ECO:0000259" key="1">
    <source>
        <dbReference type="Pfam" id="PF14479"/>
    </source>
</evidence>
<keyword evidence="2" id="KW-0640">Prion</keyword>
<name>A0A9P9JB83_9HYPO</name>
<dbReference type="Gene3D" id="1.20.120.1020">
    <property type="entry name" value="Prion-inhibition and propagation, HeLo domain"/>
    <property type="match status" value="1"/>
</dbReference>
<organism evidence="2 3">
    <name type="scientific">Dactylonectria estremocensis</name>
    <dbReference type="NCBI Taxonomy" id="1079267"/>
    <lineage>
        <taxon>Eukaryota</taxon>
        <taxon>Fungi</taxon>
        <taxon>Dikarya</taxon>
        <taxon>Ascomycota</taxon>
        <taxon>Pezizomycotina</taxon>
        <taxon>Sordariomycetes</taxon>
        <taxon>Hypocreomycetidae</taxon>
        <taxon>Hypocreales</taxon>
        <taxon>Nectriaceae</taxon>
        <taxon>Dactylonectria</taxon>
    </lineage>
</organism>
<reference evidence="2" key="1">
    <citation type="journal article" date="2021" name="Nat. Commun.">
        <title>Genetic determinants of endophytism in the Arabidopsis root mycobiome.</title>
        <authorList>
            <person name="Mesny F."/>
            <person name="Miyauchi S."/>
            <person name="Thiergart T."/>
            <person name="Pickel B."/>
            <person name="Atanasova L."/>
            <person name="Karlsson M."/>
            <person name="Huettel B."/>
            <person name="Barry K.W."/>
            <person name="Haridas S."/>
            <person name="Chen C."/>
            <person name="Bauer D."/>
            <person name="Andreopoulos W."/>
            <person name="Pangilinan J."/>
            <person name="LaButti K."/>
            <person name="Riley R."/>
            <person name="Lipzen A."/>
            <person name="Clum A."/>
            <person name="Drula E."/>
            <person name="Henrissat B."/>
            <person name="Kohler A."/>
            <person name="Grigoriev I.V."/>
            <person name="Martin F.M."/>
            <person name="Hacquard S."/>
        </authorList>
    </citation>
    <scope>NUCLEOTIDE SEQUENCE</scope>
    <source>
        <strain evidence="2">MPI-CAGE-AT-0021</strain>
    </source>
</reference>